<name>A0AAD4IZQ5_PERFH</name>
<reference evidence="2 3" key="1">
    <citation type="journal article" date="2021" name="Nat. Commun.">
        <title>Incipient diploidization of the medicinal plant Perilla within 10,000 years.</title>
        <authorList>
            <person name="Zhang Y."/>
            <person name="Shen Q."/>
            <person name="Leng L."/>
            <person name="Zhang D."/>
            <person name="Chen S."/>
            <person name="Shi Y."/>
            <person name="Ning Z."/>
            <person name="Chen S."/>
        </authorList>
    </citation>
    <scope>NUCLEOTIDE SEQUENCE [LARGE SCALE GENOMIC DNA]</scope>
    <source>
        <strain evidence="3">cv. PC099</strain>
    </source>
</reference>
<feature type="compositionally biased region" description="Low complexity" evidence="1">
    <location>
        <begin position="202"/>
        <end position="212"/>
    </location>
</feature>
<evidence type="ECO:0000313" key="2">
    <source>
        <dbReference type="EMBL" id="KAH6824151.1"/>
    </source>
</evidence>
<comment type="caution">
    <text evidence="2">The sequence shown here is derived from an EMBL/GenBank/DDBJ whole genome shotgun (WGS) entry which is preliminary data.</text>
</comment>
<feature type="compositionally biased region" description="Polar residues" evidence="1">
    <location>
        <begin position="9"/>
        <end position="23"/>
    </location>
</feature>
<sequence>MKKDDLPKSPSTPSDDLMSSTTPQQWDTKYHFEALSSHFQKQQQAMSDKMDNMMSSKAKYEPPQRERGRPRAPHRCAARANPSRYSDADSLLNNIKMSIPEFEGLHDLDLCLDWECKVDKIFECYDFPELKKVQLASLEFIEAMQPLVHYERELEKKLNKIKQGMHSIEEYHKELETALNCVGKEDILDTTIIRYIKGTTSTPSPTPFSDSTRFQGHLGLPERHFDRSTPQSSQRLESTSMPPIKTPYTRPN</sequence>
<feature type="compositionally biased region" description="Basic and acidic residues" evidence="1">
    <location>
        <begin position="58"/>
        <end position="69"/>
    </location>
</feature>
<dbReference type="EMBL" id="SDAM02000514">
    <property type="protein sequence ID" value="KAH6824151.1"/>
    <property type="molecule type" value="Genomic_DNA"/>
</dbReference>
<feature type="region of interest" description="Disordered" evidence="1">
    <location>
        <begin position="202"/>
        <end position="252"/>
    </location>
</feature>
<protein>
    <recommendedName>
        <fullName evidence="4">Retrotransposon gag domain-containing protein</fullName>
    </recommendedName>
</protein>
<feature type="region of interest" description="Disordered" evidence="1">
    <location>
        <begin position="37"/>
        <end position="82"/>
    </location>
</feature>
<feature type="region of interest" description="Disordered" evidence="1">
    <location>
        <begin position="1"/>
        <end position="23"/>
    </location>
</feature>
<gene>
    <name evidence="2" type="ORF">C2S53_000588</name>
</gene>
<proteinExistence type="predicted"/>
<evidence type="ECO:0000256" key="1">
    <source>
        <dbReference type="SAM" id="MobiDB-lite"/>
    </source>
</evidence>
<dbReference type="Proteomes" id="UP001190926">
    <property type="component" value="Unassembled WGS sequence"/>
</dbReference>
<keyword evidence="3" id="KW-1185">Reference proteome</keyword>
<feature type="compositionally biased region" description="Polar residues" evidence="1">
    <location>
        <begin position="228"/>
        <end position="241"/>
    </location>
</feature>
<evidence type="ECO:0000313" key="3">
    <source>
        <dbReference type="Proteomes" id="UP001190926"/>
    </source>
</evidence>
<dbReference type="AlphaFoldDB" id="A0AAD4IZQ5"/>
<evidence type="ECO:0008006" key="4">
    <source>
        <dbReference type="Google" id="ProtNLM"/>
    </source>
</evidence>
<accession>A0AAD4IZQ5</accession>
<organism evidence="2 3">
    <name type="scientific">Perilla frutescens var. hirtella</name>
    <name type="common">Perilla citriodora</name>
    <name type="synonym">Perilla setoyensis</name>
    <dbReference type="NCBI Taxonomy" id="608512"/>
    <lineage>
        <taxon>Eukaryota</taxon>
        <taxon>Viridiplantae</taxon>
        <taxon>Streptophyta</taxon>
        <taxon>Embryophyta</taxon>
        <taxon>Tracheophyta</taxon>
        <taxon>Spermatophyta</taxon>
        <taxon>Magnoliopsida</taxon>
        <taxon>eudicotyledons</taxon>
        <taxon>Gunneridae</taxon>
        <taxon>Pentapetalae</taxon>
        <taxon>asterids</taxon>
        <taxon>lamiids</taxon>
        <taxon>Lamiales</taxon>
        <taxon>Lamiaceae</taxon>
        <taxon>Nepetoideae</taxon>
        <taxon>Elsholtzieae</taxon>
        <taxon>Perilla</taxon>
    </lineage>
</organism>